<dbReference type="AlphaFoldDB" id="A0A1N7KCF0"/>
<dbReference type="EMBL" id="FTOQ01000001">
    <property type="protein sequence ID" value="SIS59219.1"/>
    <property type="molecule type" value="Genomic_DNA"/>
</dbReference>
<accession>A0A1N7KCF0</accession>
<name>A0A1N7KCF0_9RHOB</name>
<keyword evidence="2" id="KW-1185">Reference proteome</keyword>
<evidence type="ECO:0000313" key="2">
    <source>
        <dbReference type="Proteomes" id="UP000186684"/>
    </source>
</evidence>
<evidence type="ECO:0000313" key="1">
    <source>
        <dbReference type="EMBL" id="SIS59219.1"/>
    </source>
</evidence>
<evidence type="ECO:0008006" key="3">
    <source>
        <dbReference type="Google" id="ProtNLM"/>
    </source>
</evidence>
<reference evidence="2" key="1">
    <citation type="submission" date="2017-01" db="EMBL/GenBank/DDBJ databases">
        <authorList>
            <person name="Varghese N."/>
            <person name="Submissions S."/>
        </authorList>
    </citation>
    <scope>NUCLEOTIDE SEQUENCE [LARGE SCALE GENOMIC DNA]</scope>
    <source>
        <strain evidence="2">DSM 29430</strain>
    </source>
</reference>
<dbReference type="RefSeq" id="WP_076444870.1">
    <property type="nucleotide sequence ID" value="NZ_FTOQ01000001.1"/>
</dbReference>
<dbReference type="OrthoDB" id="7867799at2"/>
<dbReference type="Proteomes" id="UP000186684">
    <property type="component" value="Unassembled WGS sequence"/>
</dbReference>
<sequence length="73" mass="8426">MATATATAHTATHANERKGILQRLYDGMVWIAERNPRVRQAEQLQAMSDAELAKRGLKREDIARHVYRDLFYL</sequence>
<proteinExistence type="predicted"/>
<organism evidence="1 2">
    <name type="scientific">Roseivivax lentus</name>
    <dbReference type="NCBI Taxonomy" id="633194"/>
    <lineage>
        <taxon>Bacteria</taxon>
        <taxon>Pseudomonadati</taxon>
        <taxon>Pseudomonadota</taxon>
        <taxon>Alphaproteobacteria</taxon>
        <taxon>Rhodobacterales</taxon>
        <taxon>Roseobacteraceae</taxon>
        <taxon>Roseivivax</taxon>
    </lineage>
</organism>
<protein>
    <recommendedName>
        <fullName evidence="3">DUF1127 domain-containing protein</fullName>
    </recommendedName>
</protein>
<gene>
    <name evidence="1" type="ORF">SAMN05421759_101626</name>
</gene>